<organism evidence="2 4">
    <name type="scientific">Capnocytophaga catalasegens</name>
    <dbReference type="NCBI Taxonomy" id="1004260"/>
    <lineage>
        <taxon>Bacteria</taxon>
        <taxon>Pseudomonadati</taxon>
        <taxon>Bacteroidota</taxon>
        <taxon>Flavobacteriia</taxon>
        <taxon>Flavobacteriales</taxon>
        <taxon>Flavobacteriaceae</taxon>
        <taxon>Capnocytophaga</taxon>
    </lineage>
</organism>
<protein>
    <recommendedName>
        <fullName evidence="1">Peptidase M64 N-terminal domain-containing protein</fullName>
    </recommendedName>
</protein>
<dbReference type="EMBL" id="BQKB01000011">
    <property type="protein sequence ID" value="GJM52312.1"/>
    <property type="molecule type" value="Genomic_DNA"/>
</dbReference>
<reference evidence="2 5" key="1">
    <citation type="submission" date="2021-11" db="EMBL/GenBank/DDBJ databases">
        <title>Draft genome sequence of Capnocytophaga sp. strain KC07075 isolated from cat oral cavity.</title>
        <authorList>
            <person name="Suzuki M."/>
            <person name="Imaoka K."/>
            <person name="Kimura M."/>
            <person name="Morikawa S."/>
            <person name="Maeda K."/>
        </authorList>
    </citation>
    <scope>NUCLEOTIDE SEQUENCE</scope>
    <source>
        <strain evidence="2">KC07075</strain>
        <strain evidence="3 5">KC07079</strain>
    </source>
</reference>
<evidence type="ECO:0000313" key="5">
    <source>
        <dbReference type="Proteomes" id="UP001208692"/>
    </source>
</evidence>
<proteinExistence type="predicted"/>
<dbReference type="EMBL" id="BQKA01000001">
    <property type="protein sequence ID" value="GJM49051.1"/>
    <property type="molecule type" value="Genomic_DNA"/>
</dbReference>
<dbReference type="Pfam" id="PF16217">
    <property type="entry name" value="M64_N"/>
    <property type="match status" value="1"/>
</dbReference>
<accession>A0AAV5AT66</accession>
<dbReference type="RefSeq" id="WP_264844972.1">
    <property type="nucleotide sequence ID" value="NZ_BPMA01000002.1"/>
</dbReference>
<dbReference type="InterPro" id="IPR032625">
    <property type="entry name" value="M64_N"/>
</dbReference>
<dbReference type="Gene3D" id="2.60.40.3250">
    <property type="entry name" value="Peptidase M64, N-terminal domain"/>
    <property type="match status" value="1"/>
</dbReference>
<dbReference type="GO" id="GO:0008237">
    <property type="term" value="F:metallopeptidase activity"/>
    <property type="evidence" value="ECO:0007669"/>
    <property type="project" value="InterPro"/>
</dbReference>
<dbReference type="Proteomes" id="UP001207736">
    <property type="component" value="Unassembled WGS sequence"/>
</dbReference>
<dbReference type="Gene3D" id="3.40.390.10">
    <property type="entry name" value="Collagenase (Catalytic Domain)"/>
    <property type="match status" value="1"/>
</dbReference>
<name>A0AAV5AT66_9FLAO</name>
<feature type="domain" description="Peptidase M64 N-terminal" evidence="1">
    <location>
        <begin position="6"/>
        <end position="125"/>
    </location>
</feature>
<dbReference type="Proteomes" id="UP001208692">
    <property type="component" value="Unassembled WGS sequence"/>
</dbReference>
<dbReference type="InterPro" id="IPR024079">
    <property type="entry name" value="MetalloPept_cat_dom_sf"/>
</dbReference>
<evidence type="ECO:0000259" key="1">
    <source>
        <dbReference type="Pfam" id="PF16217"/>
    </source>
</evidence>
<evidence type="ECO:0000313" key="4">
    <source>
        <dbReference type="Proteomes" id="UP001207736"/>
    </source>
</evidence>
<evidence type="ECO:0000313" key="2">
    <source>
        <dbReference type="EMBL" id="GJM49051.1"/>
    </source>
</evidence>
<dbReference type="AlphaFoldDB" id="A0AAV5AT66"/>
<comment type="caution">
    <text evidence="2">The sequence shown here is derived from an EMBL/GenBank/DDBJ whole genome shotgun (WGS) entry which is preliminary data.</text>
</comment>
<evidence type="ECO:0000313" key="3">
    <source>
        <dbReference type="EMBL" id="GJM52312.1"/>
    </source>
</evidence>
<gene>
    <name evidence="2" type="ORF">RCZ15_00270</name>
    <name evidence="3" type="ORF">RCZ16_06300</name>
</gene>
<dbReference type="Pfam" id="PF09471">
    <property type="entry name" value="Peptidase_M64"/>
    <property type="match status" value="2"/>
</dbReference>
<dbReference type="InterPro" id="IPR038171">
    <property type="entry name" value="M64_N_sf"/>
</dbReference>
<keyword evidence="5" id="KW-1185">Reference proteome</keyword>
<dbReference type="InterPro" id="IPR019026">
    <property type="entry name" value="Peptidase_M64_IgA"/>
</dbReference>
<sequence>MLSAQEFDTYFEEGALRIDFLLIGTHNQTSVSIVKLKKESYFGGSKTNLIYPEYGTFRAKIKDAKSNRIVFAKGFSPIFDEWQTTVEAKEKIRAFENIIRIPFPKSSVIFELQKRNSKGAFTTIFTEVIDPTHYAIIRETPVNYQVTELYKHNLPDKAIDLAIVAEGYTNEQMVSFVADAKRLVDYMFSKPPFDKYKNKFNVYAIQSLSQEAGTDVSGEGIYKNTILNSHFYTFDSPRYLTTPSLFTLADITALVPCDQAYVLVNTQYYGGGGFYNAMSLVAAQGPSSEKVFVHEFGHAFAGLADEYYEDSAGMEISPNFDIEPWQQNVTTLINFSSKWKDLVSKKTPIPTPRTPKYQKVVGAFEGGNYQLKGIYSPVQNCLMKTLSTEHFCPVCQRTIEQIIKFHCQ</sequence>